<dbReference type="SUPFAM" id="SSF52540">
    <property type="entry name" value="P-loop containing nucleoside triphosphate hydrolases"/>
    <property type="match status" value="1"/>
</dbReference>
<dbReference type="SMART" id="SM00382">
    <property type="entry name" value="AAA"/>
    <property type="match status" value="1"/>
</dbReference>
<name>A0ABU5AML9_9HYPH</name>
<evidence type="ECO:0000256" key="4">
    <source>
        <dbReference type="ARBA" id="ARBA00022840"/>
    </source>
</evidence>
<dbReference type="EMBL" id="JAVIIP010000006">
    <property type="protein sequence ID" value="MDX8538524.1"/>
    <property type="molecule type" value="Genomic_DNA"/>
</dbReference>
<evidence type="ECO:0000259" key="5">
    <source>
        <dbReference type="PROSITE" id="PS50893"/>
    </source>
</evidence>
<dbReference type="RefSeq" id="WP_320320476.1">
    <property type="nucleotide sequence ID" value="NZ_JAVIIP010000006.1"/>
</dbReference>
<comment type="caution">
    <text evidence="6">The sequence shown here is derived from an EMBL/GenBank/DDBJ whole genome shotgun (WGS) entry which is preliminary data.</text>
</comment>
<dbReference type="GO" id="GO:0005524">
    <property type="term" value="F:ATP binding"/>
    <property type="evidence" value="ECO:0007669"/>
    <property type="project" value="UniProtKB-KW"/>
</dbReference>
<evidence type="ECO:0000313" key="7">
    <source>
        <dbReference type="Proteomes" id="UP001276564"/>
    </source>
</evidence>
<organism evidence="6 7">
    <name type="scientific">Mesorhizobium abyssinicae</name>
    <dbReference type="NCBI Taxonomy" id="1209958"/>
    <lineage>
        <taxon>Bacteria</taxon>
        <taxon>Pseudomonadati</taxon>
        <taxon>Pseudomonadota</taxon>
        <taxon>Alphaproteobacteria</taxon>
        <taxon>Hyphomicrobiales</taxon>
        <taxon>Phyllobacteriaceae</taxon>
        <taxon>Mesorhizobium</taxon>
    </lineage>
</organism>
<keyword evidence="3" id="KW-0547">Nucleotide-binding</keyword>
<dbReference type="CDD" id="cd03220">
    <property type="entry name" value="ABC_KpsT_Wzt"/>
    <property type="match status" value="1"/>
</dbReference>
<dbReference type="Proteomes" id="UP001276564">
    <property type="component" value="Unassembled WGS sequence"/>
</dbReference>
<evidence type="ECO:0000256" key="1">
    <source>
        <dbReference type="ARBA" id="ARBA00005417"/>
    </source>
</evidence>
<feature type="domain" description="ABC transporter" evidence="5">
    <location>
        <begin position="40"/>
        <end position="262"/>
    </location>
</feature>
<evidence type="ECO:0000256" key="3">
    <source>
        <dbReference type="ARBA" id="ARBA00022741"/>
    </source>
</evidence>
<dbReference type="Gene3D" id="2.70.50.60">
    <property type="entry name" value="abc- transporter (atp binding component) like domain"/>
    <property type="match status" value="1"/>
</dbReference>
<dbReference type="PANTHER" id="PTHR46743:SF2">
    <property type="entry name" value="TEICHOIC ACIDS EXPORT ATP-BINDING PROTEIN TAGH"/>
    <property type="match status" value="1"/>
</dbReference>
<dbReference type="InterPro" id="IPR027417">
    <property type="entry name" value="P-loop_NTPase"/>
</dbReference>
<keyword evidence="4 6" id="KW-0067">ATP-binding</keyword>
<gene>
    <name evidence="6" type="ORF">RFM23_12930</name>
</gene>
<sequence length="415" mass="44832">MADTVIQATNLAKAYRLGVANNSFPTLRDALASGARRILQRKADGGRRNSGEDQFWALRDVSFEVRAGEVLAVIGPNGAGKSTVLKILAQIVEPTSGRATIRGRLGALLEVGTGFHAELTGRENIYLNGAILGMRRAEIRSKLDEIVDFSGVEPFLDTPVKRYSSGMYLRLAFAVAAHVEPDILVVDEVLAVGDAAFQKKCIGKVGQIAHTGRTVIFVSHQLSVVQKLCNRAILIGDGTIKADGPTAKVIETYLRTITDQAAQDLATRALRSGRGRVRLTAIEIEGDGGVPTSGQRMRFRFRAAGDQSLVDCSFTIYDEFGDAVTSFDSAEHSDGELVGDSFVCEFRPCLLRPGRYRINAALTSREGALEDHVEGAATFDVRPGILGGRLVNAEPGYGSMTMPHHWTRGRGLGYR</sequence>
<dbReference type="InterPro" id="IPR050683">
    <property type="entry name" value="Bact_Polysacc_Export_ATP-bd"/>
</dbReference>
<keyword evidence="2" id="KW-0813">Transport</keyword>
<dbReference type="Pfam" id="PF00005">
    <property type="entry name" value="ABC_tran"/>
    <property type="match status" value="1"/>
</dbReference>
<dbReference type="InterPro" id="IPR003593">
    <property type="entry name" value="AAA+_ATPase"/>
</dbReference>
<accession>A0ABU5AML9</accession>
<dbReference type="CDD" id="cd10147">
    <property type="entry name" value="Wzt_C-like"/>
    <property type="match status" value="1"/>
</dbReference>
<evidence type="ECO:0000256" key="2">
    <source>
        <dbReference type="ARBA" id="ARBA00022448"/>
    </source>
</evidence>
<comment type="similarity">
    <text evidence="1">Belongs to the ABC transporter superfamily.</text>
</comment>
<dbReference type="InterPro" id="IPR015860">
    <property type="entry name" value="ABC_transpr_TagH-like"/>
</dbReference>
<keyword evidence="7" id="KW-1185">Reference proteome</keyword>
<proteinExistence type="inferred from homology"/>
<dbReference type="InterPro" id="IPR003439">
    <property type="entry name" value="ABC_transporter-like_ATP-bd"/>
</dbReference>
<dbReference type="Pfam" id="PF14524">
    <property type="entry name" value="Wzt_C"/>
    <property type="match status" value="1"/>
</dbReference>
<evidence type="ECO:0000313" key="6">
    <source>
        <dbReference type="EMBL" id="MDX8538524.1"/>
    </source>
</evidence>
<dbReference type="PANTHER" id="PTHR46743">
    <property type="entry name" value="TEICHOIC ACIDS EXPORT ATP-BINDING PROTEIN TAGH"/>
    <property type="match status" value="1"/>
</dbReference>
<dbReference type="InterPro" id="IPR029439">
    <property type="entry name" value="Wzt_C"/>
</dbReference>
<dbReference type="Gene3D" id="3.40.50.300">
    <property type="entry name" value="P-loop containing nucleotide triphosphate hydrolases"/>
    <property type="match status" value="1"/>
</dbReference>
<reference evidence="6 7" key="1">
    <citation type="submission" date="2023-08" db="EMBL/GenBank/DDBJ databases">
        <title>Implementing the SeqCode for naming new Mesorhizobium species isolated from Vachellia karroo root nodules.</title>
        <authorList>
            <person name="Van Lill M."/>
        </authorList>
    </citation>
    <scope>NUCLEOTIDE SEQUENCE [LARGE SCALE GENOMIC DNA]</scope>
    <source>
        <strain evidence="6 7">VK4B</strain>
    </source>
</reference>
<protein>
    <submittedName>
        <fullName evidence="6">ABC transporter ATP-binding protein</fullName>
    </submittedName>
</protein>
<dbReference type="PROSITE" id="PS50893">
    <property type="entry name" value="ABC_TRANSPORTER_2"/>
    <property type="match status" value="1"/>
</dbReference>